<feature type="domain" description="HTH gntR-type" evidence="4">
    <location>
        <begin position="1"/>
        <end position="37"/>
    </location>
</feature>
<dbReference type="AlphaFoldDB" id="A0A5B8RF49"/>
<reference evidence="5" key="1">
    <citation type="submission" date="2019-06" db="EMBL/GenBank/DDBJ databases">
        <authorList>
            <person name="Murdoch R.W."/>
            <person name="Fathepure B."/>
        </authorList>
    </citation>
    <scope>NUCLEOTIDE SEQUENCE</scope>
</reference>
<evidence type="ECO:0000259" key="4">
    <source>
        <dbReference type="PROSITE" id="PS50949"/>
    </source>
</evidence>
<dbReference type="InterPro" id="IPR011711">
    <property type="entry name" value="GntR_C"/>
</dbReference>
<keyword evidence="3" id="KW-0804">Transcription</keyword>
<dbReference type="PANTHER" id="PTHR43537:SF5">
    <property type="entry name" value="UXU OPERON TRANSCRIPTIONAL REGULATOR"/>
    <property type="match status" value="1"/>
</dbReference>
<keyword evidence="2" id="KW-0238">DNA-binding</keyword>
<dbReference type="SMART" id="SM00895">
    <property type="entry name" value="FCD"/>
    <property type="match status" value="1"/>
</dbReference>
<evidence type="ECO:0000256" key="1">
    <source>
        <dbReference type="ARBA" id="ARBA00023015"/>
    </source>
</evidence>
<proteinExistence type="predicted"/>
<dbReference type="InterPro" id="IPR036388">
    <property type="entry name" value="WH-like_DNA-bd_sf"/>
</dbReference>
<dbReference type="GO" id="GO:0003700">
    <property type="term" value="F:DNA-binding transcription factor activity"/>
    <property type="evidence" value="ECO:0007669"/>
    <property type="project" value="InterPro"/>
</dbReference>
<dbReference type="EMBL" id="MN079318">
    <property type="protein sequence ID" value="QEA07669.1"/>
    <property type="molecule type" value="Genomic_DNA"/>
</dbReference>
<dbReference type="InterPro" id="IPR036390">
    <property type="entry name" value="WH_DNA-bd_sf"/>
</dbReference>
<dbReference type="SUPFAM" id="SSF48008">
    <property type="entry name" value="GntR ligand-binding domain-like"/>
    <property type="match status" value="1"/>
</dbReference>
<accession>A0A5B8RF49</accession>
<dbReference type="Pfam" id="PF07729">
    <property type="entry name" value="FCD"/>
    <property type="match status" value="1"/>
</dbReference>
<dbReference type="Gene3D" id="1.20.120.530">
    <property type="entry name" value="GntR ligand-binding domain-like"/>
    <property type="match status" value="1"/>
</dbReference>
<dbReference type="Pfam" id="PF00392">
    <property type="entry name" value="GntR"/>
    <property type="match status" value="1"/>
</dbReference>
<organism evidence="5">
    <name type="scientific">uncultured organism</name>
    <dbReference type="NCBI Taxonomy" id="155900"/>
    <lineage>
        <taxon>unclassified sequences</taxon>
        <taxon>environmental samples</taxon>
    </lineage>
</organism>
<protein>
    <recommendedName>
        <fullName evidence="4">HTH gntR-type domain-containing protein</fullName>
    </recommendedName>
</protein>
<dbReference type="PROSITE" id="PS50949">
    <property type="entry name" value="HTH_GNTR"/>
    <property type="match status" value="1"/>
</dbReference>
<evidence type="ECO:0000313" key="5">
    <source>
        <dbReference type="EMBL" id="QEA07669.1"/>
    </source>
</evidence>
<dbReference type="PANTHER" id="PTHR43537">
    <property type="entry name" value="TRANSCRIPTIONAL REGULATOR, GNTR FAMILY"/>
    <property type="match status" value="1"/>
</dbReference>
<sequence length="189" mass="21554">MEQFGLSRNTVRGVLRDLEASGKIIRFIGRGTFVTGRQPKDRVPDVSAGADASPAEVMEVRLMLEPAVAEALVTRASGADLAYMRTCLERAEAARDWRDFEKWDAALHAAMVRATRNQFLIEIFERIDEARSQAEWGKLKRASLTEERRLGYQHEHREIVAALQERDGQLARELTEKHLLHVRRNLLGY</sequence>
<evidence type="ECO:0000256" key="2">
    <source>
        <dbReference type="ARBA" id="ARBA00023125"/>
    </source>
</evidence>
<dbReference type="SUPFAM" id="SSF46785">
    <property type="entry name" value="Winged helix' DNA-binding domain"/>
    <property type="match status" value="1"/>
</dbReference>
<dbReference type="InterPro" id="IPR008920">
    <property type="entry name" value="TF_FadR/GntR_C"/>
</dbReference>
<evidence type="ECO:0000256" key="3">
    <source>
        <dbReference type="ARBA" id="ARBA00023163"/>
    </source>
</evidence>
<name>A0A5B8RF49_9ZZZZ</name>
<dbReference type="Gene3D" id="1.10.10.10">
    <property type="entry name" value="Winged helix-like DNA-binding domain superfamily/Winged helix DNA-binding domain"/>
    <property type="match status" value="1"/>
</dbReference>
<dbReference type="GO" id="GO:0003677">
    <property type="term" value="F:DNA binding"/>
    <property type="evidence" value="ECO:0007669"/>
    <property type="project" value="UniProtKB-KW"/>
</dbReference>
<dbReference type="InterPro" id="IPR000524">
    <property type="entry name" value="Tscrpt_reg_HTH_GntR"/>
</dbReference>
<gene>
    <name evidence="5" type="ORF">KBTEX_04029</name>
</gene>
<keyword evidence="1" id="KW-0805">Transcription regulation</keyword>